<gene>
    <name evidence="2" type="ordered locus">BURPS1710b_3644</name>
</gene>
<organism evidence="2 3">
    <name type="scientific">Burkholderia pseudomallei (strain 1710b)</name>
    <dbReference type="NCBI Taxonomy" id="320372"/>
    <lineage>
        <taxon>Bacteria</taxon>
        <taxon>Pseudomonadati</taxon>
        <taxon>Pseudomonadota</taxon>
        <taxon>Betaproteobacteria</taxon>
        <taxon>Burkholderiales</taxon>
        <taxon>Burkholderiaceae</taxon>
        <taxon>Burkholderia</taxon>
        <taxon>pseudomallei group</taxon>
    </lineage>
</organism>
<feature type="region of interest" description="Disordered" evidence="1">
    <location>
        <begin position="502"/>
        <end position="524"/>
    </location>
</feature>
<protein>
    <submittedName>
        <fullName evidence="2">Uncharacterized protein</fullName>
    </submittedName>
</protein>
<accession>Q3JN44</accession>
<dbReference type="AlphaFoldDB" id="Q3JN44"/>
<feature type="compositionally biased region" description="Low complexity" evidence="1">
    <location>
        <begin position="502"/>
        <end position="516"/>
    </location>
</feature>
<dbReference type="EMBL" id="CP000124">
    <property type="protein sequence ID" value="ABA49446.1"/>
    <property type="molecule type" value="Genomic_DNA"/>
</dbReference>
<name>Q3JN44_BURP1</name>
<evidence type="ECO:0000256" key="1">
    <source>
        <dbReference type="SAM" id="MobiDB-lite"/>
    </source>
</evidence>
<dbReference type="HOGENOM" id="CLU_519435_0_0_4"/>
<evidence type="ECO:0000313" key="2">
    <source>
        <dbReference type="EMBL" id="ABA49446.1"/>
    </source>
</evidence>
<evidence type="ECO:0000313" key="3">
    <source>
        <dbReference type="Proteomes" id="UP000002700"/>
    </source>
</evidence>
<reference evidence="2 3" key="1">
    <citation type="submission" date="2005-09" db="EMBL/GenBank/DDBJ databases">
        <authorList>
            <person name="Woods D.E."/>
            <person name="Nierman W.C."/>
        </authorList>
    </citation>
    <scope>NUCLEOTIDE SEQUENCE [LARGE SCALE GENOMIC DNA]</scope>
    <source>
        <strain evidence="2 3">1710b</strain>
    </source>
</reference>
<sequence length="524" mass="59355">MYGGLAQRELRLLFLRRVVVEQHVLRDPAIEERFDVLRGREAADLVAHHRLQVMRDARYREDVLQLSGQDGVRVGAVGAVFLGFLHRLRGKERGVIGILAVHERDETEIAQFLLAAVGDRDLGRALERDFAVVGLERVGRQILDEAAAFDAANRRAPAEVVERRRQARGERPRRVAPQVLVVIGAVDVLDEVEALRDRAVLRIERQAAEKARQREADVARILGIAERLPLRVFNGIEHLAEIARLAEIRERFEPEQLGRRRRDERRVRGGRDVRHLLDEVLVFRLARDLVVAHQHAERRAAERAEFLFVHLLEERALIELGRVLEIAHEIALRRVQRLDLDRRAGVAFLHQVIEPAPGALETLELRRVHHGRELRRDQAIELRDARVDGRRQVVRHHHRAVKHLTDELADQILRARMLGFGFRDLALLDDLVEQRGFRAGLNAGGLGRSRLLVHFTTPLLIRPACRRRPRSSSALRAAACSTALRSAGLRACRCRPVCCAGPRASSAPRAGGAAARPARRLRPD</sequence>
<dbReference type="EnsemblBacteria" id="ABA49446">
    <property type="protein sequence ID" value="ABA49446"/>
    <property type="gene ID" value="BURPS1710b_3644"/>
</dbReference>
<dbReference type="KEGG" id="bpm:BURPS1710b_3644"/>
<proteinExistence type="predicted"/>
<dbReference type="Proteomes" id="UP000002700">
    <property type="component" value="Chromosome I"/>
</dbReference>